<evidence type="ECO:0000256" key="2">
    <source>
        <dbReference type="ARBA" id="ARBA00023125"/>
    </source>
</evidence>
<dbReference type="SUPFAM" id="SSF46894">
    <property type="entry name" value="C-terminal effector domain of the bipartite response regulators"/>
    <property type="match status" value="1"/>
</dbReference>
<keyword evidence="2 5" id="KW-0238">DNA-binding</keyword>
<proteinExistence type="predicted"/>
<dbReference type="CDD" id="cd00383">
    <property type="entry name" value="trans_reg_C"/>
    <property type="match status" value="1"/>
</dbReference>
<dbReference type="PROSITE" id="PS51755">
    <property type="entry name" value="OMPR_PHOB"/>
    <property type="match status" value="1"/>
</dbReference>
<evidence type="ECO:0000313" key="9">
    <source>
        <dbReference type="Proteomes" id="UP000182178"/>
    </source>
</evidence>
<dbReference type="InterPro" id="IPR001867">
    <property type="entry name" value="OmpR/PhoB-type_DNA-bd"/>
</dbReference>
<comment type="caution">
    <text evidence="4">Lacks conserved residue(s) required for the propagation of feature annotation.</text>
</comment>
<evidence type="ECO:0000256" key="1">
    <source>
        <dbReference type="ARBA" id="ARBA00023015"/>
    </source>
</evidence>
<dbReference type="Proteomes" id="UP000182178">
    <property type="component" value="Unassembled WGS sequence"/>
</dbReference>
<gene>
    <name evidence="8" type="ORF">Ga0061061_110112</name>
</gene>
<dbReference type="Pfam" id="PF00486">
    <property type="entry name" value="Trans_reg_C"/>
    <property type="match status" value="1"/>
</dbReference>
<evidence type="ECO:0000259" key="6">
    <source>
        <dbReference type="PROSITE" id="PS50110"/>
    </source>
</evidence>
<dbReference type="InterPro" id="IPR011006">
    <property type="entry name" value="CheY-like_superfamily"/>
</dbReference>
<dbReference type="PANTHER" id="PTHR48111">
    <property type="entry name" value="REGULATOR OF RPOS"/>
    <property type="match status" value="1"/>
</dbReference>
<keyword evidence="9" id="KW-1185">Reference proteome</keyword>
<evidence type="ECO:0000259" key="7">
    <source>
        <dbReference type="PROSITE" id="PS51755"/>
    </source>
</evidence>
<feature type="DNA-binding region" description="OmpR/PhoB-type" evidence="5">
    <location>
        <begin position="135"/>
        <end position="234"/>
    </location>
</feature>
<dbReference type="InterPro" id="IPR001789">
    <property type="entry name" value="Sig_transdc_resp-reg_receiver"/>
</dbReference>
<feature type="domain" description="OmpR/PhoB-type" evidence="7">
    <location>
        <begin position="135"/>
        <end position="234"/>
    </location>
</feature>
<dbReference type="SUPFAM" id="SSF52172">
    <property type="entry name" value="CheY-like"/>
    <property type="match status" value="1"/>
</dbReference>
<reference evidence="8 9" key="1">
    <citation type="submission" date="2015-08" db="EMBL/GenBank/DDBJ databases">
        <authorList>
            <person name="Varghese N."/>
        </authorList>
    </citation>
    <scope>NUCLEOTIDE SEQUENCE [LARGE SCALE GENOMIC DNA]</scope>
    <source>
        <strain evidence="8 9">DSM 18167</strain>
    </source>
</reference>
<dbReference type="GO" id="GO:0003677">
    <property type="term" value="F:DNA binding"/>
    <property type="evidence" value="ECO:0007669"/>
    <property type="project" value="UniProtKB-KW"/>
</dbReference>
<organism evidence="8 9">
    <name type="scientific">Chelatococcus sambhunathii</name>
    <dbReference type="NCBI Taxonomy" id="363953"/>
    <lineage>
        <taxon>Bacteria</taxon>
        <taxon>Pseudomonadati</taxon>
        <taxon>Pseudomonadota</taxon>
        <taxon>Alphaproteobacteria</taxon>
        <taxon>Hyphomicrobiales</taxon>
        <taxon>Chelatococcaceae</taxon>
        <taxon>Chelatococcus</taxon>
    </lineage>
</organism>
<comment type="caution">
    <text evidence="8">The sequence shown here is derived from an EMBL/GenBank/DDBJ whole genome shotgun (WGS) entry which is preliminary data.</text>
</comment>
<name>A0ABM9U9Y9_9HYPH</name>
<dbReference type="InterPro" id="IPR016032">
    <property type="entry name" value="Sig_transdc_resp-reg_C-effctor"/>
</dbReference>
<dbReference type="SMART" id="SM00862">
    <property type="entry name" value="Trans_reg_C"/>
    <property type="match status" value="1"/>
</dbReference>
<dbReference type="InterPro" id="IPR039420">
    <property type="entry name" value="WalR-like"/>
</dbReference>
<dbReference type="Gene3D" id="1.10.10.10">
    <property type="entry name" value="Winged helix-like DNA-binding domain superfamily/Winged helix DNA-binding domain"/>
    <property type="match status" value="1"/>
</dbReference>
<dbReference type="PANTHER" id="PTHR48111:SF67">
    <property type="entry name" value="TRANSCRIPTIONAL REGULATORY PROTEIN TCTD"/>
    <property type="match status" value="1"/>
</dbReference>
<evidence type="ECO:0000256" key="4">
    <source>
        <dbReference type="PROSITE-ProRule" id="PRU00169"/>
    </source>
</evidence>
<accession>A0ABM9U9Y9</accession>
<dbReference type="InterPro" id="IPR036388">
    <property type="entry name" value="WH-like_DNA-bd_sf"/>
</dbReference>
<dbReference type="Gene3D" id="3.40.50.2300">
    <property type="match status" value="1"/>
</dbReference>
<evidence type="ECO:0000313" key="8">
    <source>
        <dbReference type="EMBL" id="CUA89993.1"/>
    </source>
</evidence>
<evidence type="ECO:0000256" key="5">
    <source>
        <dbReference type="PROSITE-ProRule" id="PRU01091"/>
    </source>
</evidence>
<feature type="domain" description="Response regulatory" evidence="6">
    <location>
        <begin position="1"/>
        <end position="128"/>
    </location>
</feature>
<protein>
    <submittedName>
        <fullName evidence="8">DNA-binding response regulator, OmpR family, contains REC and winged-helix (WHTH) domain</fullName>
    </submittedName>
</protein>
<keyword evidence="3" id="KW-0804">Transcription</keyword>
<sequence length="236" mass="26828">MTDFSNGLGGQAVYIVVDERQLVTSGYVASFGREGVPSMGFYSGEFREWLETASTVDLNAVQGFVLGDFADRSSYPELIRNHSRAPIIALSETRSLEQTLELFTAGIDDVVRKPVHVKEILARAEAVWRRVNSAEEKTTIGRLKVFYDGRDPEIDGEAVTLPRRERHILQYLVRARGRRVSKMQLFNAIYGLYNEAVEESVVEGHVSKLRKKLRERLGYDPIEAKRYMGYMFVDRG</sequence>
<dbReference type="PROSITE" id="PS50110">
    <property type="entry name" value="RESPONSE_REGULATORY"/>
    <property type="match status" value="1"/>
</dbReference>
<evidence type="ECO:0000256" key="3">
    <source>
        <dbReference type="ARBA" id="ARBA00023163"/>
    </source>
</evidence>
<keyword evidence="1" id="KW-0805">Transcription regulation</keyword>
<dbReference type="EMBL" id="CYHC01000010">
    <property type="protein sequence ID" value="CUA89993.1"/>
    <property type="molecule type" value="Genomic_DNA"/>
</dbReference>